<keyword evidence="9 12" id="KW-0407">Ion channel</keyword>
<evidence type="ECO:0000313" key="16">
    <source>
        <dbReference type="Proteomes" id="UP001245370"/>
    </source>
</evidence>
<keyword evidence="3" id="KW-0997">Cell inner membrane</keyword>
<dbReference type="RefSeq" id="WP_281808532.1">
    <property type="nucleotide sequence ID" value="NZ_BSDO01000005.1"/>
</dbReference>
<dbReference type="GeneID" id="95764135"/>
<dbReference type="PANTHER" id="PTHR28259:SF1">
    <property type="entry name" value="FLUORIDE EXPORT PROTEIN 1-RELATED"/>
    <property type="match status" value="1"/>
</dbReference>
<dbReference type="EMBL" id="JAVDPY010000006">
    <property type="protein sequence ID" value="MDR6335097.1"/>
    <property type="molecule type" value="Genomic_DNA"/>
</dbReference>
<keyword evidence="16" id="KW-1185">Reference proteome</keyword>
<feature type="transmembrane region" description="Helical" evidence="12">
    <location>
        <begin position="129"/>
        <end position="149"/>
    </location>
</feature>
<evidence type="ECO:0000313" key="13">
    <source>
        <dbReference type="EMBL" id="GLI23680.1"/>
    </source>
</evidence>
<dbReference type="GO" id="GO:0046872">
    <property type="term" value="F:metal ion binding"/>
    <property type="evidence" value="ECO:0007669"/>
    <property type="project" value="UniProtKB-KW"/>
</dbReference>
<feature type="binding site" evidence="12">
    <location>
        <position position="107"/>
    </location>
    <ligand>
        <name>Na(+)</name>
        <dbReference type="ChEBI" id="CHEBI:29101"/>
        <note>structural</note>
    </ligand>
</feature>
<evidence type="ECO:0000256" key="3">
    <source>
        <dbReference type="ARBA" id="ARBA00022519"/>
    </source>
</evidence>
<dbReference type="Proteomes" id="UP001144397">
    <property type="component" value="Unassembled WGS sequence"/>
</dbReference>
<name>A0A9W6CNK6_XANFL</name>
<comment type="similarity">
    <text evidence="10 12">Belongs to the fluoride channel Fluc/FEX (TC 1.A.43) family.</text>
</comment>
<evidence type="ECO:0000256" key="2">
    <source>
        <dbReference type="ARBA" id="ARBA00022475"/>
    </source>
</evidence>
<keyword evidence="6 12" id="KW-0915">Sodium</keyword>
<comment type="function">
    <text evidence="12">Fluoride-specific ion channel. Important for reducing fluoride concentration in the cell, thus reducing its toxicity.</text>
</comment>
<dbReference type="Pfam" id="PF02537">
    <property type="entry name" value="CRCB"/>
    <property type="match status" value="1"/>
</dbReference>
<feature type="transmembrane region" description="Helical" evidence="12">
    <location>
        <begin position="61"/>
        <end position="85"/>
    </location>
</feature>
<reference evidence="14 16" key="2">
    <citation type="submission" date="2023-07" db="EMBL/GenBank/DDBJ databases">
        <title>Genomic Encyclopedia of Type Strains, Phase IV (KMG-IV): sequencing the most valuable type-strain genomes for metagenomic binning, comparative biology and taxonomic classification.</title>
        <authorList>
            <person name="Goeker M."/>
        </authorList>
    </citation>
    <scope>NUCLEOTIDE SEQUENCE [LARGE SCALE GENOMIC DNA]</scope>
    <source>
        <strain evidence="14 16">DSM 338</strain>
    </source>
</reference>
<dbReference type="NCBIfam" id="TIGR00494">
    <property type="entry name" value="crcB"/>
    <property type="match status" value="1"/>
</dbReference>
<reference evidence="13" key="1">
    <citation type="submission" date="2022-12" db="EMBL/GenBank/DDBJ databases">
        <title>Reference genome sequencing for broad-spectrum identification of bacterial and archaeal isolates by mass spectrometry.</title>
        <authorList>
            <person name="Sekiguchi Y."/>
            <person name="Tourlousse D.M."/>
        </authorList>
    </citation>
    <scope>NUCLEOTIDE SEQUENCE</scope>
    <source>
        <strain evidence="13">301</strain>
    </source>
</reference>
<protein>
    <recommendedName>
        <fullName evidence="12">Fluoride-specific ion channel FluC</fullName>
    </recommendedName>
</protein>
<comment type="caution">
    <text evidence="13">The sequence shown here is derived from an EMBL/GenBank/DDBJ whole genome shotgun (WGS) entry which is preliminary data.</text>
</comment>
<accession>A0A9W6CNK6</accession>
<evidence type="ECO:0000256" key="4">
    <source>
        <dbReference type="ARBA" id="ARBA00022692"/>
    </source>
</evidence>
<feature type="transmembrane region" description="Helical" evidence="12">
    <location>
        <begin position="97"/>
        <end position="117"/>
    </location>
</feature>
<evidence type="ECO:0000256" key="5">
    <source>
        <dbReference type="ARBA" id="ARBA00022989"/>
    </source>
</evidence>
<keyword evidence="12" id="KW-0813">Transport</keyword>
<evidence type="ECO:0000256" key="12">
    <source>
        <dbReference type="HAMAP-Rule" id="MF_00454"/>
    </source>
</evidence>
<keyword evidence="7 12" id="KW-0406">Ion transport</keyword>
<dbReference type="InterPro" id="IPR003691">
    <property type="entry name" value="FluC"/>
</dbReference>
<evidence type="ECO:0000256" key="11">
    <source>
        <dbReference type="ARBA" id="ARBA00035585"/>
    </source>
</evidence>
<keyword evidence="2 12" id="KW-1003">Cell membrane</keyword>
<dbReference type="PANTHER" id="PTHR28259">
    <property type="entry name" value="FLUORIDE EXPORT PROTEIN 1-RELATED"/>
    <property type="match status" value="1"/>
</dbReference>
<feature type="binding site" evidence="12">
    <location>
        <position position="104"/>
    </location>
    <ligand>
        <name>Na(+)</name>
        <dbReference type="ChEBI" id="CHEBI:29101"/>
        <note>structural</note>
    </ligand>
</feature>
<evidence type="ECO:0000256" key="6">
    <source>
        <dbReference type="ARBA" id="ARBA00023053"/>
    </source>
</evidence>
<dbReference type="Proteomes" id="UP001245370">
    <property type="component" value="Unassembled WGS sequence"/>
</dbReference>
<dbReference type="HAMAP" id="MF_00454">
    <property type="entry name" value="FluC"/>
    <property type="match status" value="1"/>
</dbReference>
<evidence type="ECO:0000256" key="9">
    <source>
        <dbReference type="ARBA" id="ARBA00023303"/>
    </source>
</evidence>
<organism evidence="13 15">
    <name type="scientific">Xanthobacter flavus</name>
    <dbReference type="NCBI Taxonomy" id="281"/>
    <lineage>
        <taxon>Bacteria</taxon>
        <taxon>Pseudomonadati</taxon>
        <taxon>Pseudomonadota</taxon>
        <taxon>Alphaproteobacteria</taxon>
        <taxon>Hyphomicrobiales</taxon>
        <taxon>Xanthobacteraceae</taxon>
        <taxon>Xanthobacter</taxon>
    </lineage>
</organism>
<proteinExistence type="inferred from homology"/>
<comment type="catalytic activity">
    <reaction evidence="11">
        <text>fluoride(in) = fluoride(out)</text>
        <dbReference type="Rhea" id="RHEA:76159"/>
        <dbReference type="ChEBI" id="CHEBI:17051"/>
    </reaction>
    <physiologicalReaction direction="left-to-right" evidence="11">
        <dbReference type="Rhea" id="RHEA:76160"/>
    </physiologicalReaction>
</comment>
<evidence type="ECO:0000256" key="1">
    <source>
        <dbReference type="ARBA" id="ARBA00004651"/>
    </source>
</evidence>
<evidence type="ECO:0000256" key="7">
    <source>
        <dbReference type="ARBA" id="ARBA00023065"/>
    </source>
</evidence>
<evidence type="ECO:0000313" key="14">
    <source>
        <dbReference type="EMBL" id="MDR6335097.1"/>
    </source>
</evidence>
<evidence type="ECO:0000256" key="8">
    <source>
        <dbReference type="ARBA" id="ARBA00023136"/>
    </source>
</evidence>
<evidence type="ECO:0000313" key="15">
    <source>
        <dbReference type="Proteomes" id="UP001144397"/>
    </source>
</evidence>
<keyword evidence="5 12" id="KW-1133">Transmembrane helix</keyword>
<evidence type="ECO:0000256" key="10">
    <source>
        <dbReference type="ARBA" id="ARBA00035120"/>
    </source>
</evidence>
<dbReference type="EMBL" id="BSDO01000005">
    <property type="protein sequence ID" value="GLI23680.1"/>
    <property type="molecule type" value="Genomic_DNA"/>
</dbReference>
<gene>
    <name evidence="12 13" type="primary">crcB</name>
    <name evidence="12" type="synonym">fluC</name>
    <name evidence="14" type="ORF">GGQ86_003587</name>
    <name evidence="13" type="ORF">XFLAVUS301_33540</name>
</gene>
<dbReference type="GO" id="GO:0140114">
    <property type="term" value="P:cellular detoxification of fluoride"/>
    <property type="evidence" value="ECO:0007669"/>
    <property type="project" value="UniProtKB-UniRule"/>
</dbReference>
<dbReference type="AlphaFoldDB" id="A0A9W6CNK6"/>
<keyword evidence="4 12" id="KW-0812">Transmembrane</keyword>
<feature type="transmembrane region" description="Helical" evidence="12">
    <location>
        <begin position="29"/>
        <end position="49"/>
    </location>
</feature>
<comment type="subcellular location">
    <subcellularLocation>
        <location evidence="1 12">Cell membrane</location>
        <topology evidence="1 12">Multi-pass membrane protein</topology>
    </subcellularLocation>
</comment>
<comment type="activity regulation">
    <text evidence="12">Na(+) is not transported, but it plays an essential structural role and its presence is essential for fluoride channel function.</text>
</comment>
<sequence length="162" mass="16670">MSAPARPWNAFHIDRVGNARIGFPARRTMLLYAYVALGGALGSILRFGLNRWLTTLFGSALPWGTILINIAGSCLIGALAATFQGAGSSTPNEVRQFLLAGLCGGFTTFSSFSLQTLDLLQAGEPGRAALNVGLSVALGLTAVALGFMLPGAVATVSRSVGA</sequence>
<dbReference type="GO" id="GO:0062054">
    <property type="term" value="F:fluoride channel activity"/>
    <property type="evidence" value="ECO:0007669"/>
    <property type="project" value="UniProtKB-UniRule"/>
</dbReference>
<dbReference type="GO" id="GO:0005886">
    <property type="term" value="C:plasma membrane"/>
    <property type="evidence" value="ECO:0007669"/>
    <property type="project" value="UniProtKB-SubCell"/>
</dbReference>
<keyword evidence="12" id="KW-0479">Metal-binding</keyword>
<keyword evidence="8 12" id="KW-0472">Membrane</keyword>